<dbReference type="KEGG" id="chy:CHY_0662"/>
<organism evidence="2 3">
    <name type="scientific">Carboxydothermus hydrogenoformans (strain ATCC BAA-161 / DSM 6008 / Z-2901)</name>
    <dbReference type="NCBI Taxonomy" id="246194"/>
    <lineage>
        <taxon>Bacteria</taxon>
        <taxon>Bacillati</taxon>
        <taxon>Bacillota</taxon>
        <taxon>Clostridia</taxon>
        <taxon>Thermoanaerobacterales</taxon>
        <taxon>Thermoanaerobacteraceae</taxon>
        <taxon>Carboxydothermus</taxon>
    </lineage>
</organism>
<dbReference type="Proteomes" id="UP000002706">
    <property type="component" value="Chromosome"/>
</dbReference>
<dbReference type="AlphaFoldDB" id="Q3AEB7"/>
<keyword evidence="1" id="KW-0472">Membrane</keyword>
<name>Q3AEB7_CARHZ</name>
<feature type="transmembrane region" description="Helical" evidence="1">
    <location>
        <begin position="15"/>
        <end position="33"/>
    </location>
</feature>
<keyword evidence="1" id="KW-1133">Transmembrane helix</keyword>
<keyword evidence="3" id="KW-1185">Reference proteome</keyword>
<reference evidence="2 3" key="1">
    <citation type="journal article" date="2005" name="PLoS Genet.">
        <title>Life in hot carbon monoxide: the complete genome sequence of Carboxydothermus hydrogenoformans Z-2901.</title>
        <authorList>
            <person name="Wu M."/>
            <person name="Ren Q."/>
            <person name="Durkin A.S."/>
            <person name="Daugherty S.C."/>
            <person name="Brinkac L.M."/>
            <person name="Dodson R.J."/>
            <person name="Madupu R."/>
            <person name="Sullivan S.A."/>
            <person name="Kolonay J.F."/>
            <person name="Haft D.H."/>
            <person name="Nelson W.C."/>
            <person name="Tallon L.J."/>
            <person name="Jones K.M."/>
            <person name="Ulrich L.E."/>
            <person name="Gonzalez J.M."/>
            <person name="Zhulin I.B."/>
            <person name="Robb F.T."/>
            <person name="Eisen J.A."/>
        </authorList>
    </citation>
    <scope>NUCLEOTIDE SEQUENCE [LARGE SCALE GENOMIC DNA]</scope>
    <source>
        <strain evidence="3">ATCC BAA-161 / DSM 6008 / Z-2901</strain>
    </source>
</reference>
<proteinExistence type="predicted"/>
<gene>
    <name evidence="2" type="ordered locus">CHY_0662</name>
</gene>
<dbReference type="EMBL" id="CP000141">
    <property type="protein sequence ID" value="ABB14580.1"/>
    <property type="molecule type" value="Genomic_DNA"/>
</dbReference>
<evidence type="ECO:0000256" key="1">
    <source>
        <dbReference type="SAM" id="Phobius"/>
    </source>
</evidence>
<sequence length="35" mass="4303">MELKFKGGVKVEEKVEYYFDFISFFGFFCLYSFEK</sequence>
<protein>
    <submittedName>
        <fullName evidence="2">Uncharacterized protein</fullName>
    </submittedName>
</protein>
<evidence type="ECO:0000313" key="3">
    <source>
        <dbReference type="Proteomes" id="UP000002706"/>
    </source>
</evidence>
<evidence type="ECO:0000313" key="2">
    <source>
        <dbReference type="EMBL" id="ABB14580.1"/>
    </source>
</evidence>
<keyword evidence="1" id="KW-0812">Transmembrane</keyword>
<dbReference type="InParanoid" id="Q3AEB7"/>
<dbReference type="HOGENOM" id="CLU_3364013_0_0_9"/>
<accession>Q3AEB7</accession>